<dbReference type="PANTHER" id="PTHR30012">
    <property type="entry name" value="GENERAL SECRETION PATHWAY PROTEIN"/>
    <property type="match status" value="1"/>
</dbReference>
<comment type="subcellular location">
    <subcellularLocation>
        <location evidence="10">Cell inner membrane</location>
        <topology evidence="10">Multi-pass membrane protein</topology>
    </subcellularLocation>
    <subcellularLocation>
        <location evidence="2">Cell membrane</location>
        <topology evidence="2">Multi-pass membrane protein</topology>
    </subcellularLocation>
</comment>
<dbReference type="InterPro" id="IPR001992">
    <property type="entry name" value="T2SS_GspF/T4SS_PilC_CS"/>
</dbReference>
<dbReference type="EMBL" id="LOZE01000083">
    <property type="protein sequence ID" value="KVM28654.1"/>
    <property type="molecule type" value="Genomic_DNA"/>
</dbReference>
<evidence type="ECO:0000256" key="4">
    <source>
        <dbReference type="ARBA" id="ARBA00022448"/>
    </source>
</evidence>
<evidence type="ECO:0000256" key="8">
    <source>
        <dbReference type="ARBA" id="ARBA00023136"/>
    </source>
</evidence>
<dbReference type="AlphaFoldDB" id="A0AB73G0B3"/>
<dbReference type="GO" id="GO:0009306">
    <property type="term" value="P:protein secretion"/>
    <property type="evidence" value="ECO:0007669"/>
    <property type="project" value="InterPro"/>
</dbReference>
<dbReference type="PRINTS" id="PR00812">
    <property type="entry name" value="BCTERIALGSPF"/>
</dbReference>
<comment type="caution">
    <text evidence="13">The sequence shown here is derived from an EMBL/GenBank/DDBJ whole genome shotgun (WGS) entry which is preliminary data.</text>
</comment>
<keyword evidence="8 11" id="KW-0472">Membrane</keyword>
<comment type="similarity">
    <text evidence="3 10">Belongs to the GSP F family.</text>
</comment>
<dbReference type="PROSITE" id="PS00874">
    <property type="entry name" value="T2SP_F"/>
    <property type="match status" value="1"/>
</dbReference>
<dbReference type="InterPro" id="IPR042094">
    <property type="entry name" value="T2SS_GspF_sf"/>
</dbReference>
<dbReference type="InterPro" id="IPR018076">
    <property type="entry name" value="T2SS_GspF_dom"/>
</dbReference>
<feature type="domain" description="Type II secretion system protein GspF" evidence="12">
    <location>
        <begin position="265"/>
        <end position="386"/>
    </location>
</feature>
<evidence type="ECO:0000256" key="5">
    <source>
        <dbReference type="ARBA" id="ARBA00022475"/>
    </source>
</evidence>
<reference evidence="13 14" key="1">
    <citation type="submission" date="2015-11" db="EMBL/GenBank/DDBJ databases">
        <title>Expanding the genomic diversity of Burkholderia species for the development of highly accurate diagnostics.</title>
        <authorList>
            <person name="Sahl J."/>
            <person name="Keim P."/>
            <person name="Wagner D."/>
        </authorList>
    </citation>
    <scope>NUCLEOTIDE SEQUENCE [LARGE SCALE GENOMIC DNA]</scope>
    <source>
        <strain evidence="13 14">MSMB2058</strain>
    </source>
</reference>
<accession>A0AB73G0B3</accession>
<keyword evidence="7 11" id="KW-1133">Transmembrane helix</keyword>
<gene>
    <name evidence="13" type="ORF">WJ53_09390</name>
</gene>
<sequence>MSEFEVRILREGKLESMRLQADDAAEVRNRLRAQGMRILSIHPLRRVDLRLPSRKSGFELGLFIHELNVLLDAGLVLVEAVEALREKAPAGINRDVLAKLTSAMYQGQSFSKALDQQTEVFPSLLVATAASSEQSGQLGVALQRYRQYEAHIETIRKRVRSALMYPVIVMSIGTIILLFMMFFVVPRFASVFDSVGNLPASGRFMVWWGTQVGAHGLQIGIGLAALVIVTAFVICTKTFKAAATNLLWRIPQLREQRTLFVLTRFYRTLGMLMMGGMPVVPSIELAGGVLPSDYARRLSVAIGEIREGIATSTVFTQHALTTPVAERLLRVGEQSGELAAMCERIAQFHDDALERAIETFSKVFGPVLMLIVGGLIGIVVFLLYMPIFELAGSISG</sequence>
<keyword evidence="4 10" id="KW-0813">Transport</keyword>
<feature type="domain" description="Type II secretion system protein GspF" evidence="12">
    <location>
        <begin position="63"/>
        <end position="186"/>
    </location>
</feature>
<organism evidence="13 14">
    <name type="scientific">Burkholderia ubonensis</name>
    <dbReference type="NCBI Taxonomy" id="101571"/>
    <lineage>
        <taxon>Bacteria</taxon>
        <taxon>Pseudomonadati</taxon>
        <taxon>Pseudomonadota</taxon>
        <taxon>Betaproteobacteria</taxon>
        <taxon>Burkholderiales</taxon>
        <taxon>Burkholderiaceae</taxon>
        <taxon>Burkholderia</taxon>
        <taxon>Burkholderia cepacia complex</taxon>
    </lineage>
</organism>
<dbReference type="Proteomes" id="UP000061665">
    <property type="component" value="Unassembled WGS sequence"/>
</dbReference>
<keyword evidence="5" id="KW-1003">Cell membrane</keyword>
<evidence type="ECO:0000313" key="14">
    <source>
        <dbReference type="Proteomes" id="UP000061665"/>
    </source>
</evidence>
<name>A0AB73G0B3_9BURK</name>
<evidence type="ECO:0000256" key="2">
    <source>
        <dbReference type="ARBA" id="ARBA00004651"/>
    </source>
</evidence>
<dbReference type="PANTHER" id="PTHR30012:SF0">
    <property type="entry name" value="TYPE II SECRETION SYSTEM PROTEIN F-RELATED"/>
    <property type="match status" value="1"/>
</dbReference>
<comment type="function">
    <text evidence="1">Component of the type II secretion system inner membrane complex required for the energy-dependent secretion of extracellular factors such as proteases and toxins from the periplasm.</text>
</comment>
<protein>
    <recommendedName>
        <fullName evidence="9">General secretion pathway protein F</fullName>
    </recommendedName>
</protein>
<feature type="transmembrane region" description="Helical" evidence="11">
    <location>
        <begin position="205"/>
        <end position="234"/>
    </location>
</feature>
<evidence type="ECO:0000256" key="6">
    <source>
        <dbReference type="ARBA" id="ARBA00022692"/>
    </source>
</evidence>
<evidence type="ECO:0000256" key="11">
    <source>
        <dbReference type="SAM" id="Phobius"/>
    </source>
</evidence>
<evidence type="ECO:0000256" key="7">
    <source>
        <dbReference type="ARBA" id="ARBA00022989"/>
    </source>
</evidence>
<evidence type="ECO:0000313" key="13">
    <source>
        <dbReference type="EMBL" id="KVM28654.1"/>
    </source>
</evidence>
<keyword evidence="6 10" id="KW-0812">Transmembrane</keyword>
<dbReference type="Gene3D" id="1.20.81.30">
    <property type="entry name" value="Type II secretion system (T2SS), domain F"/>
    <property type="match status" value="2"/>
</dbReference>
<feature type="transmembrane region" description="Helical" evidence="11">
    <location>
        <begin position="363"/>
        <end position="387"/>
    </location>
</feature>
<evidence type="ECO:0000256" key="9">
    <source>
        <dbReference type="ARBA" id="ARBA00030750"/>
    </source>
</evidence>
<feature type="transmembrane region" description="Helical" evidence="11">
    <location>
        <begin position="163"/>
        <end position="185"/>
    </location>
</feature>
<dbReference type="InterPro" id="IPR003004">
    <property type="entry name" value="GspF/PilC"/>
</dbReference>
<evidence type="ECO:0000259" key="12">
    <source>
        <dbReference type="Pfam" id="PF00482"/>
    </source>
</evidence>
<dbReference type="GO" id="GO:0005886">
    <property type="term" value="C:plasma membrane"/>
    <property type="evidence" value="ECO:0007669"/>
    <property type="project" value="UniProtKB-SubCell"/>
</dbReference>
<dbReference type="Pfam" id="PF00482">
    <property type="entry name" value="T2SSF"/>
    <property type="match status" value="2"/>
</dbReference>
<proteinExistence type="inferred from homology"/>
<dbReference type="RefSeq" id="WP_059726835.1">
    <property type="nucleotide sequence ID" value="NZ_LOYI01000113.1"/>
</dbReference>
<evidence type="ECO:0000256" key="3">
    <source>
        <dbReference type="ARBA" id="ARBA00005745"/>
    </source>
</evidence>
<evidence type="ECO:0000256" key="10">
    <source>
        <dbReference type="RuleBase" id="RU003923"/>
    </source>
</evidence>
<evidence type="ECO:0000256" key="1">
    <source>
        <dbReference type="ARBA" id="ARBA00002684"/>
    </source>
</evidence>